<evidence type="ECO:0000313" key="3">
    <source>
        <dbReference type="Proteomes" id="UP000296049"/>
    </source>
</evidence>
<accession>R0L862</accession>
<keyword evidence="1" id="KW-1133">Transmembrane helix</keyword>
<gene>
    <name evidence="2" type="ORF">Anapl_03225</name>
</gene>
<name>R0L862_ANAPL</name>
<proteinExistence type="predicted"/>
<reference evidence="3" key="1">
    <citation type="journal article" date="2013" name="Nat. Genet.">
        <title>The duck genome and transcriptome provide insight into an avian influenza virus reservoir species.</title>
        <authorList>
            <person name="Huang Y."/>
            <person name="Li Y."/>
            <person name="Burt D.W."/>
            <person name="Chen H."/>
            <person name="Zhang Y."/>
            <person name="Qian W."/>
            <person name="Kim H."/>
            <person name="Gan S."/>
            <person name="Zhao Y."/>
            <person name="Li J."/>
            <person name="Yi K."/>
            <person name="Feng H."/>
            <person name="Zhu P."/>
            <person name="Li B."/>
            <person name="Liu Q."/>
            <person name="Fairley S."/>
            <person name="Magor K.E."/>
            <person name="Du Z."/>
            <person name="Hu X."/>
            <person name="Goodman L."/>
            <person name="Tafer H."/>
            <person name="Vignal A."/>
            <person name="Lee T."/>
            <person name="Kim K.W."/>
            <person name="Sheng Z."/>
            <person name="An Y."/>
            <person name="Searle S."/>
            <person name="Herrero J."/>
            <person name="Groenen M.A."/>
            <person name="Crooijmans R.P."/>
            <person name="Faraut T."/>
            <person name="Cai Q."/>
            <person name="Webster R.G."/>
            <person name="Aldridge J.R."/>
            <person name="Warren W.C."/>
            <person name="Bartschat S."/>
            <person name="Kehr S."/>
            <person name="Marz M."/>
            <person name="Stadler P.F."/>
            <person name="Smith J."/>
            <person name="Kraus R.H."/>
            <person name="Zhao Y."/>
            <person name="Ren L."/>
            <person name="Fei J."/>
            <person name="Morisson M."/>
            <person name="Kaiser P."/>
            <person name="Griffin D.K."/>
            <person name="Rao M."/>
            <person name="Pitel F."/>
            <person name="Wang J."/>
            <person name="Li N."/>
        </authorList>
    </citation>
    <scope>NUCLEOTIDE SEQUENCE [LARGE SCALE GENOMIC DNA]</scope>
</reference>
<organism evidence="2 3">
    <name type="scientific">Anas platyrhynchos</name>
    <name type="common">Mallard</name>
    <name type="synonym">Anas boschas</name>
    <dbReference type="NCBI Taxonomy" id="8839"/>
    <lineage>
        <taxon>Eukaryota</taxon>
        <taxon>Metazoa</taxon>
        <taxon>Chordata</taxon>
        <taxon>Craniata</taxon>
        <taxon>Vertebrata</taxon>
        <taxon>Euteleostomi</taxon>
        <taxon>Archelosauria</taxon>
        <taxon>Archosauria</taxon>
        <taxon>Dinosauria</taxon>
        <taxon>Saurischia</taxon>
        <taxon>Theropoda</taxon>
        <taxon>Coelurosauria</taxon>
        <taxon>Aves</taxon>
        <taxon>Neognathae</taxon>
        <taxon>Galloanserae</taxon>
        <taxon>Anseriformes</taxon>
        <taxon>Anatidae</taxon>
        <taxon>Anatinae</taxon>
        <taxon>Anas</taxon>
    </lineage>
</organism>
<protein>
    <submittedName>
        <fullName evidence="2">Uncharacterized protein</fullName>
    </submittedName>
</protein>
<evidence type="ECO:0000313" key="2">
    <source>
        <dbReference type="EMBL" id="EOA97634.1"/>
    </source>
</evidence>
<dbReference type="AlphaFoldDB" id="R0L862"/>
<keyword evidence="1" id="KW-0812">Transmembrane</keyword>
<dbReference type="EMBL" id="KB743644">
    <property type="protein sequence ID" value="EOA97634.1"/>
    <property type="molecule type" value="Genomic_DNA"/>
</dbReference>
<keyword evidence="1" id="KW-0472">Membrane</keyword>
<keyword evidence="3" id="KW-1185">Reference proteome</keyword>
<feature type="transmembrane region" description="Helical" evidence="1">
    <location>
        <begin position="31"/>
        <end position="53"/>
    </location>
</feature>
<dbReference type="Proteomes" id="UP000296049">
    <property type="component" value="Unassembled WGS sequence"/>
</dbReference>
<evidence type="ECO:0000256" key="1">
    <source>
        <dbReference type="SAM" id="Phobius"/>
    </source>
</evidence>
<sequence>MPSTCIPHRNLFCASKLTEAEPAVLSQRESFILILVVHPLGGLVVAMAWTSIFCHPVETSTSCLGWEKKTPEELATKSRAAPAAVTEAGAFKAVVKKNISGGPSIVPLQQAKTTLGNPLKCLFGPVAGALHLTDMMRKVLLAVTAKCNHKKSDSSETKAEVSTSTVPISKTHSSDILMRHYCWHLLGKMGCTVRLENQSTGLVWFGLVWFGGDKGGNKGTEGATEHPAEGSLLCCVGGEIQRGKSLLCPWQARSRPRFPLWQLNLGRAASPYPASNLAKGTRRFSRGELQFGNDEDSKDLSSLEDCFPLNVFAESVL</sequence>